<sequence length="121" mass="13287">MSEVVQNVAWADKPSKPLDQLNTYLCILPDFTQGSKRLSVRPSHLEHAAEGHKNGWISKSKKEGGAMFEDGVGSKMTGSFLLLREESKEKALERLNKDIYATAGAWDMSQATITAVAVAKH</sequence>
<dbReference type="InterPro" id="IPR051807">
    <property type="entry name" value="Sec-metab_biosynth-assoc"/>
</dbReference>
<accession>A0A238FA24</accession>
<dbReference type="InterPro" id="IPR011008">
    <property type="entry name" value="Dimeric_a/b-barrel"/>
</dbReference>
<dbReference type="SUPFAM" id="SSF54909">
    <property type="entry name" value="Dimeric alpha+beta barrel"/>
    <property type="match status" value="1"/>
</dbReference>
<dbReference type="PANTHER" id="PTHR33606">
    <property type="entry name" value="PROTEIN YCII"/>
    <property type="match status" value="1"/>
</dbReference>
<reference evidence="2" key="1">
    <citation type="submission" date="2016-09" db="EMBL/GenBank/DDBJ databases">
        <authorList>
            <person name="Jeantristanb JTB J.-T."/>
            <person name="Ricardo R."/>
        </authorList>
    </citation>
    <scope>NUCLEOTIDE SEQUENCE [LARGE SCALE GENOMIC DNA]</scope>
</reference>
<organism evidence="1 2">
    <name type="scientific">Microbotryum intermedium</name>
    <dbReference type="NCBI Taxonomy" id="269621"/>
    <lineage>
        <taxon>Eukaryota</taxon>
        <taxon>Fungi</taxon>
        <taxon>Dikarya</taxon>
        <taxon>Basidiomycota</taxon>
        <taxon>Pucciniomycotina</taxon>
        <taxon>Microbotryomycetes</taxon>
        <taxon>Microbotryales</taxon>
        <taxon>Microbotryaceae</taxon>
        <taxon>Microbotryum</taxon>
    </lineage>
</organism>
<dbReference type="OrthoDB" id="5519740at2759"/>
<dbReference type="Gene3D" id="3.30.70.1060">
    <property type="entry name" value="Dimeric alpha+beta barrel"/>
    <property type="match status" value="1"/>
</dbReference>
<keyword evidence="2" id="KW-1185">Reference proteome</keyword>
<evidence type="ECO:0000313" key="1">
    <source>
        <dbReference type="EMBL" id="SCV68724.1"/>
    </source>
</evidence>
<dbReference type="Proteomes" id="UP000198372">
    <property type="component" value="Unassembled WGS sequence"/>
</dbReference>
<proteinExistence type="predicted"/>
<evidence type="ECO:0000313" key="2">
    <source>
        <dbReference type="Proteomes" id="UP000198372"/>
    </source>
</evidence>
<protein>
    <submittedName>
        <fullName evidence="1">BQ2448_845 protein</fullName>
    </submittedName>
</protein>
<gene>
    <name evidence="1" type="ORF">BQ2448_845</name>
</gene>
<dbReference type="AlphaFoldDB" id="A0A238FA24"/>
<name>A0A238FA24_9BASI</name>
<dbReference type="PANTHER" id="PTHR33606:SF3">
    <property type="entry name" value="PROTEIN YCII"/>
    <property type="match status" value="1"/>
</dbReference>
<dbReference type="EMBL" id="FMSP01000003">
    <property type="protein sequence ID" value="SCV68724.1"/>
    <property type="molecule type" value="Genomic_DNA"/>
</dbReference>